<feature type="transmembrane region" description="Helical" evidence="1">
    <location>
        <begin position="40"/>
        <end position="63"/>
    </location>
</feature>
<gene>
    <name evidence="2" type="ORF">P3H78_03025</name>
</gene>
<reference evidence="2 3" key="1">
    <citation type="submission" date="2023-03" db="EMBL/GenBank/DDBJ databases">
        <title>Draft genome sequence of Streptomyces sp. K1PA1 isolated from peat swamp forest in Thailand.</title>
        <authorList>
            <person name="Klaysubun C."/>
            <person name="Duangmal K."/>
        </authorList>
    </citation>
    <scope>NUCLEOTIDE SEQUENCE [LARGE SCALE GENOMIC DNA]</scope>
    <source>
        <strain evidence="2 3">K1PA1</strain>
    </source>
</reference>
<sequence>MASRASSDAPLSGSPARIPSLPGLGTSWYERGPRYWLRRVLSAAVWLAVLAFACWVVVLLYLGEPRSDLPPTARTVWDGVQIAASCVAVVRGWVVQRRGHRRKLQDPPTPGQAAAARRDQYRRTPGLVLAGRFALLIAAPVLPACMAFAVGWLTAAFTVRAYPSELGARRWLAAH</sequence>
<comment type="caution">
    <text evidence="2">The sequence shown here is derived from an EMBL/GenBank/DDBJ whole genome shotgun (WGS) entry which is preliminary data.</text>
</comment>
<keyword evidence="1" id="KW-1133">Transmembrane helix</keyword>
<dbReference type="RefSeq" id="WP_276107137.1">
    <property type="nucleotide sequence ID" value="NZ_JARJBB010000001.1"/>
</dbReference>
<dbReference type="Proteomes" id="UP001221150">
    <property type="component" value="Unassembled WGS sequence"/>
</dbReference>
<organism evidence="2 3">
    <name type="scientific">Streptomyces tropicalis</name>
    <dbReference type="NCBI Taxonomy" id="3034234"/>
    <lineage>
        <taxon>Bacteria</taxon>
        <taxon>Bacillati</taxon>
        <taxon>Actinomycetota</taxon>
        <taxon>Actinomycetes</taxon>
        <taxon>Kitasatosporales</taxon>
        <taxon>Streptomycetaceae</taxon>
        <taxon>Streptomyces</taxon>
    </lineage>
</organism>
<dbReference type="EMBL" id="JARJBB010000001">
    <property type="protein sequence ID" value="MDF3297612.1"/>
    <property type="molecule type" value="Genomic_DNA"/>
</dbReference>
<name>A0ABT5ZZ02_9ACTN</name>
<evidence type="ECO:0000313" key="2">
    <source>
        <dbReference type="EMBL" id="MDF3297612.1"/>
    </source>
</evidence>
<feature type="transmembrane region" description="Helical" evidence="1">
    <location>
        <begin position="127"/>
        <end position="153"/>
    </location>
</feature>
<keyword evidence="1" id="KW-0812">Transmembrane</keyword>
<proteinExistence type="predicted"/>
<evidence type="ECO:0000313" key="3">
    <source>
        <dbReference type="Proteomes" id="UP001221150"/>
    </source>
</evidence>
<evidence type="ECO:0000256" key="1">
    <source>
        <dbReference type="SAM" id="Phobius"/>
    </source>
</evidence>
<accession>A0ABT5ZZ02</accession>
<protein>
    <recommendedName>
        <fullName evidence="4">Integral membrane protein</fullName>
    </recommendedName>
</protein>
<keyword evidence="3" id="KW-1185">Reference proteome</keyword>
<evidence type="ECO:0008006" key="4">
    <source>
        <dbReference type="Google" id="ProtNLM"/>
    </source>
</evidence>
<feature type="transmembrane region" description="Helical" evidence="1">
    <location>
        <begin position="75"/>
        <end position="94"/>
    </location>
</feature>
<keyword evidence="1" id="KW-0472">Membrane</keyword>